<reference evidence="5 6" key="1">
    <citation type="journal article" date="2018" name="Nat. Ecol. Evol.">
        <title>Shark genomes provide insights into elasmobranch evolution and the origin of vertebrates.</title>
        <authorList>
            <person name="Hara Y"/>
            <person name="Yamaguchi K"/>
            <person name="Onimaru K"/>
            <person name="Kadota M"/>
            <person name="Koyanagi M"/>
            <person name="Keeley SD"/>
            <person name="Tatsumi K"/>
            <person name="Tanaka K"/>
            <person name="Motone F"/>
            <person name="Kageyama Y"/>
            <person name="Nozu R"/>
            <person name="Adachi N"/>
            <person name="Nishimura O"/>
            <person name="Nakagawa R"/>
            <person name="Tanegashima C"/>
            <person name="Kiyatake I"/>
            <person name="Matsumoto R"/>
            <person name="Murakumo K"/>
            <person name="Nishida K"/>
            <person name="Terakita A"/>
            <person name="Kuratani S"/>
            <person name="Sato K"/>
            <person name="Hyodo S Kuraku.S."/>
        </authorList>
    </citation>
    <scope>NUCLEOTIDE SEQUENCE [LARGE SCALE GENOMIC DNA]</scope>
</reference>
<dbReference type="InterPro" id="IPR003006">
    <property type="entry name" value="Ig/MHC_CS"/>
</dbReference>
<accession>A0A401PG69</accession>
<dbReference type="SMART" id="SM00407">
    <property type="entry name" value="IGc1"/>
    <property type="match status" value="1"/>
</dbReference>
<dbReference type="Gene3D" id="2.60.40.10">
    <property type="entry name" value="Immunoglobulins"/>
    <property type="match status" value="3"/>
</dbReference>
<dbReference type="InterPro" id="IPR003597">
    <property type="entry name" value="Ig_C1-set"/>
</dbReference>
<keyword evidence="3" id="KW-0812">Transmembrane</keyword>
<evidence type="ECO:0000256" key="1">
    <source>
        <dbReference type="ARBA" id="ARBA00023180"/>
    </source>
</evidence>
<keyword evidence="6" id="KW-1185">Reference proteome</keyword>
<evidence type="ECO:0000313" key="5">
    <source>
        <dbReference type="EMBL" id="GCB72098.1"/>
    </source>
</evidence>
<dbReference type="OrthoDB" id="8921877at2759"/>
<proteinExistence type="predicted"/>
<dbReference type="SUPFAM" id="SSF48726">
    <property type="entry name" value="Immunoglobulin"/>
    <property type="match status" value="3"/>
</dbReference>
<evidence type="ECO:0000313" key="6">
    <source>
        <dbReference type="Proteomes" id="UP000288216"/>
    </source>
</evidence>
<feature type="domain" description="Ig-like" evidence="4">
    <location>
        <begin position="193"/>
        <end position="255"/>
    </location>
</feature>
<dbReference type="STRING" id="75743.A0A401PG69"/>
<gene>
    <name evidence="5" type="ORF">scyTo_0006168</name>
</gene>
<dbReference type="PROSITE" id="PS50835">
    <property type="entry name" value="IG_LIKE"/>
    <property type="match status" value="2"/>
</dbReference>
<dbReference type="InterPro" id="IPR036179">
    <property type="entry name" value="Ig-like_dom_sf"/>
</dbReference>
<dbReference type="PROSITE" id="PS00290">
    <property type="entry name" value="IG_MHC"/>
    <property type="match status" value="1"/>
</dbReference>
<dbReference type="InterPro" id="IPR007110">
    <property type="entry name" value="Ig-like_dom"/>
</dbReference>
<dbReference type="PANTHER" id="PTHR23411">
    <property type="entry name" value="TAPASIN"/>
    <property type="match status" value="1"/>
</dbReference>
<evidence type="ECO:0000256" key="2">
    <source>
        <dbReference type="ARBA" id="ARBA00023319"/>
    </source>
</evidence>
<keyword evidence="2" id="KW-0393">Immunoglobulin domain</keyword>
<evidence type="ECO:0000256" key="3">
    <source>
        <dbReference type="SAM" id="Phobius"/>
    </source>
</evidence>
<sequence>MRWGYVPTNSSNIKWLVSLSPGSTDFSRIPGIEPRFSGTSESKLTLKIDSLNQTDSTDYYCQSVVDNGDDWCGCGLTLKVKPAITPRPPSVYLLHPSTEKMSQQTDSKLVCVVNDFYPETVTVSWYMGSTQLSSGISNSGILMESEGSYTIISELAVSTFQWVSGLRYTCVVSHKSLSSPIRKVVNIDDPIPPSIYVLPPTFEEIDVKKTSTIVCLAVGFYPESIFFRWLVNSQVKAASRSQTLPSVLNTNGSYTSRSGILGIMAPLWIVAVVGGLLLIIAAVILIHKKTTSSSRSETADFRETLNLEPRQESVYQNVYYKVFGQKPYV</sequence>
<dbReference type="Pfam" id="PF07654">
    <property type="entry name" value="C1-set"/>
    <property type="match status" value="2"/>
</dbReference>
<comment type="caution">
    <text evidence="5">The sequence shown here is derived from an EMBL/GenBank/DDBJ whole genome shotgun (WGS) entry which is preliminary data.</text>
</comment>
<feature type="domain" description="Ig-like" evidence="4">
    <location>
        <begin position="89"/>
        <end position="186"/>
    </location>
</feature>
<dbReference type="InterPro" id="IPR050380">
    <property type="entry name" value="Immune_Resp_Modulators"/>
</dbReference>
<dbReference type="Proteomes" id="UP000288216">
    <property type="component" value="Unassembled WGS sequence"/>
</dbReference>
<dbReference type="AlphaFoldDB" id="A0A401PG69"/>
<dbReference type="InterPro" id="IPR013783">
    <property type="entry name" value="Ig-like_fold"/>
</dbReference>
<evidence type="ECO:0000259" key="4">
    <source>
        <dbReference type="PROSITE" id="PS50835"/>
    </source>
</evidence>
<keyword evidence="3" id="KW-1133">Transmembrane helix</keyword>
<keyword evidence="3" id="KW-0472">Membrane</keyword>
<organism evidence="5 6">
    <name type="scientific">Scyliorhinus torazame</name>
    <name type="common">Cloudy catshark</name>
    <name type="synonym">Catulus torazame</name>
    <dbReference type="NCBI Taxonomy" id="75743"/>
    <lineage>
        <taxon>Eukaryota</taxon>
        <taxon>Metazoa</taxon>
        <taxon>Chordata</taxon>
        <taxon>Craniata</taxon>
        <taxon>Vertebrata</taxon>
        <taxon>Chondrichthyes</taxon>
        <taxon>Elasmobranchii</taxon>
        <taxon>Galeomorphii</taxon>
        <taxon>Galeoidea</taxon>
        <taxon>Carcharhiniformes</taxon>
        <taxon>Scyliorhinidae</taxon>
        <taxon>Scyliorhinus</taxon>
    </lineage>
</organism>
<keyword evidence="1" id="KW-0325">Glycoprotein</keyword>
<protein>
    <recommendedName>
        <fullName evidence="4">Ig-like domain-containing protein</fullName>
    </recommendedName>
</protein>
<dbReference type="EMBL" id="BFAA01002032">
    <property type="protein sequence ID" value="GCB72098.1"/>
    <property type="molecule type" value="Genomic_DNA"/>
</dbReference>
<dbReference type="FunFam" id="2.60.40.10:FF:000463">
    <property type="entry name" value="Immunoglobulin heavy constant gamma 1"/>
    <property type="match status" value="1"/>
</dbReference>
<name>A0A401PG69_SCYTO</name>
<feature type="transmembrane region" description="Helical" evidence="3">
    <location>
        <begin position="260"/>
        <end position="286"/>
    </location>
</feature>